<evidence type="ECO:0000313" key="5">
    <source>
        <dbReference type="Proteomes" id="UP000271241"/>
    </source>
</evidence>
<reference evidence="5" key="1">
    <citation type="journal article" date="2018" name="Nat. Microbiol.">
        <title>Leveraging single-cell genomics to expand the fungal tree of life.</title>
        <authorList>
            <person name="Ahrendt S.R."/>
            <person name="Quandt C.A."/>
            <person name="Ciobanu D."/>
            <person name="Clum A."/>
            <person name="Salamov A."/>
            <person name="Andreopoulos B."/>
            <person name="Cheng J.F."/>
            <person name="Woyke T."/>
            <person name="Pelin A."/>
            <person name="Henrissat B."/>
            <person name="Reynolds N.K."/>
            <person name="Benny G.L."/>
            <person name="Smith M.E."/>
            <person name="James T.Y."/>
            <person name="Grigoriev I.V."/>
        </authorList>
    </citation>
    <scope>NUCLEOTIDE SEQUENCE [LARGE SCALE GENOMIC DNA]</scope>
    <source>
        <strain evidence="5">RSA 1356</strain>
    </source>
</reference>
<dbReference type="AlphaFoldDB" id="A0A4P9XW33"/>
<keyword evidence="2" id="KW-0472">Membrane</keyword>
<evidence type="ECO:0000256" key="1">
    <source>
        <dbReference type="SAM" id="MobiDB-lite"/>
    </source>
</evidence>
<sequence length="242" mass="24447">MARSIRVVRITVAVLLLALFVVHDSSTGAHAGIALPRRSPLDLTDGVSGGGSDSSKSKSTTDSSGSKPATDSSGDSKANTPSSTDSSVADKPTSPSVPDKAENTPGTATDKSSSTTKPTGSTGTTPNGASANSGSNGNAVGAGGSTLPEAQQAVQPIGNAAANKKNAEATSAHDGGLSAGGIVGIVIGCVFCLGLVGMVVLRKWKLQPTNHRRARLNSDYNANYIPQRTETTDATFIRNLRD</sequence>
<organism evidence="4 5">
    <name type="scientific">Thamnocephalis sphaerospora</name>
    <dbReference type="NCBI Taxonomy" id="78915"/>
    <lineage>
        <taxon>Eukaryota</taxon>
        <taxon>Fungi</taxon>
        <taxon>Fungi incertae sedis</taxon>
        <taxon>Zoopagomycota</taxon>
        <taxon>Zoopagomycotina</taxon>
        <taxon>Zoopagomycetes</taxon>
        <taxon>Zoopagales</taxon>
        <taxon>Sigmoideomycetaceae</taxon>
        <taxon>Thamnocephalis</taxon>
    </lineage>
</organism>
<evidence type="ECO:0008006" key="6">
    <source>
        <dbReference type="Google" id="ProtNLM"/>
    </source>
</evidence>
<feature type="transmembrane region" description="Helical" evidence="2">
    <location>
        <begin position="179"/>
        <end position="201"/>
    </location>
</feature>
<evidence type="ECO:0000313" key="4">
    <source>
        <dbReference type="EMBL" id="RKP10523.1"/>
    </source>
</evidence>
<gene>
    <name evidence="4" type="ORF">THASP1DRAFT_21795</name>
</gene>
<feature type="region of interest" description="Disordered" evidence="1">
    <location>
        <begin position="39"/>
        <end position="146"/>
    </location>
</feature>
<keyword evidence="2" id="KW-0812">Transmembrane</keyword>
<name>A0A4P9XW33_9FUNG</name>
<evidence type="ECO:0000256" key="3">
    <source>
        <dbReference type="SAM" id="SignalP"/>
    </source>
</evidence>
<proteinExistence type="predicted"/>
<keyword evidence="5" id="KW-1185">Reference proteome</keyword>
<feature type="compositionally biased region" description="Low complexity" evidence="1">
    <location>
        <begin position="106"/>
        <end position="139"/>
    </location>
</feature>
<evidence type="ECO:0000256" key="2">
    <source>
        <dbReference type="SAM" id="Phobius"/>
    </source>
</evidence>
<dbReference type="Proteomes" id="UP000271241">
    <property type="component" value="Unassembled WGS sequence"/>
</dbReference>
<feature type="chain" id="PRO_5020344425" description="Mid2 domain-containing protein" evidence="3">
    <location>
        <begin position="32"/>
        <end position="242"/>
    </location>
</feature>
<dbReference type="EMBL" id="KZ992449">
    <property type="protein sequence ID" value="RKP10523.1"/>
    <property type="molecule type" value="Genomic_DNA"/>
</dbReference>
<feature type="compositionally biased region" description="Low complexity" evidence="1">
    <location>
        <begin position="53"/>
        <end position="67"/>
    </location>
</feature>
<accession>A0A4P9XW33</accession>
<feature type="signal peptide" evidence="3">
    <location>
        <begin position="1"/>
        <end position="31"/>
    </location>
</feature>
<feature type="compositionally biased region" description="Polar residues" evidence="1">
    <location>
        <begin position="69"/>
        <end position="87"/>
    </location>
</feature>
<keyword evidence="3" id="KW-0732">Signal</keyword>
<keyword evidence="2" id="KW-1133">Transmembrane helix</keyword>
<protein>
    <recommendedName>
        <fullName evidence="6">Mid2 domain-containing protein</fullName>
    </recommendedName>
</protein>